<proteinExistence type="predicted"/>
<name>A0A8S5R1P7_9CAUD</name>
<sequence length="123" mass="13683">MFKIEKSGNLTKTFDFLKRMSSDELFQSLSRYGQKGVKALSAATPQDTGKTASSWEYKVKMGRKPSITWYNTNVVNGFKVAVGIQIGHGTAGGGYVQGIDYINPALRPLFQEIANEVWKEVTR</sequence>
<accession>A0A8S5R1P7</accession>
<protein>
    <submittedName>
        <fullName evidence="1">Type I neck protein</fullName>
    </submittedName>
</protein>
<dbReference type="EMBL" id="BK015796">
    <property type="protein sequence ID" value="DAE25272.1"/>
    <property type="molecule type" value="Genomic_DNA"/>
</dbReference>
<evidence type="ECO:0000313" key="1">
    <source>
        <dbReference type="EMBL" id="DAE25272.1"/>
    </source>
</evidence>
<organism evidence="1">
    <name type="scientific">Siphoviridae sp. ctj7g1</name>
    <dbReference type="NCBI Taxonomy" id="2826438"/>
    <lineage>
        <taxon>Viruses</taxon>
        <taxon>Duplodnaviria</taxon>
        <taxon>Heunggongvirae</taxon>
        <taxon>Uroviricota</taxon>
        <taxon>Caudoviricetes</taxon>
    </lineage>
</organism>
<reference evidence="1" key="1">
    <citation type="journal article" date="2021" name="Proc. Natl. Acad. Sci. U.S.A.">
        <title>A Catalog of Tens of Thousands of Viruses from Human Metagenomes Reveals Hidden Associations with Chronic Diseases.</title>
        <authorList>
            <person name="Tisza M.J."/>
            <person name="Buck C.B."/>
        </authorList>
    </citation>
    <scope>NUCLEOTIDE SEQUENCE</scope>
    <source>
        <strain evidence="1">Ctj7g1</strain>
    </source>
</reference>